<gene>
    <name evidence="1" type="ORF">N802_01140</name>
</gene>
<reference evidence="1 2" key="1">
    <citation type="submission" date="2013-08" db="EMBL/GenBank/DDBJ databases">
        <title>The genome sequence of Knoellia sinensis.</title>
        <authorList>
            <person name="Zhu W."/>
            <person name="Wang G."/>
        </authorList>
    </citation>
    <scope>NUCLEOTIDE SEQUENCE [LARGE SCALE GENOMIC DNA]</scope>
    <source>
        <strain evidence="1 2">KCTC 19936</strain>
    </source>
</reference>
<dbReference type="Proteomes" id="UP000030002">
    <property type="component" value="Unassembled WGS sequence"/>
</dbReference>
<comment type="caution">
    <text evidence="1">The sequence shown here is derived from an EMBL/GenBank/DDBJ whole genome shotgun (WGS) entry which is preliminary data.</text>
</comment>
<name>A0A0A0JE26_9MICO</name>
<evidence type="ECO:0000313" key="1">
    <source>
        <dbReference type="EMBL" id="KGN35009.1"/>
    </source>
</evidence>
<dbReference type="AlphaFoldDB" id="A0A0A0JE26"/>
<keyword evidence="2" id="KW-1185">Reference proteome</keyword>
<proteinExistence type="predicted"/>
<evidence type="ECO:0000313" key="2">
    <source>
        <dbReference type="Proteomes" id="UP000030002"/>
    </source>
</evidence>
<dbReference type="EMBL" id="AVPJ01000001">
    <property type="protein sequence ID" value="KGN35009.1"/>
    <property type="molecule type" value="Genomic_DNA"/>
</dbReference>
<sequence length="41" mass="4631">MHQVRFGLTDELVQSTNAAQQTSFGQLSYLGPRLAECWFEA</sequence>
<accession>A0A0A0JE26</accession>
<organism evidence="1 2">
    <name type="scientific">Knoellia sinensis KCTC 19936</name>
    <dbReference type="NCBI Taxonomy" id="1385520"/>
    <lineage>
        <taxon>Bacteria</taxon>
        <taxon>Bacillati</taxon>
        <taxon>Actinomycetota</taxon>
        <taxon>Actinomycetes</taxon>
        <taxon>Micrococcales</taxon>
        <taxon>Intrasporangiaceae</taxon>
        <taxon>Knoellia</taxon>
    </lineage>
</organism>
<protein>
    <submittedName>
        <fullName evidence="1">Uncharacterized protein</fullName>
    </submittedName>
</protein>